<dbReference type="GO" id="GO:0016491">
    <property type="term" value="F:oxidoreductase activity"/>
    <property type="evidence" value="ECO:0007669"/>
    <property type="project" value="InterPro"/>
</dbReference>
<protein>
    <recommendedName>
        <fullName evidence="1">NADP-dependent oxidoreductase domain-containing protein</fullName>
    </recommendedName>
</protein>
<dbReference type="InterPro" id="IPR020471">
    <property type="entry name" value="AKR"/>
</dbReference>
<organism evidence="2">
    <name type="scientific">Pelagomonas calceolata</name>
    <dbReference type="NCBI Taxonomy" id="35677"/>
    <lineage>
        <taxon>Eukaryota</taxon>
        <taxon>Sar</taxon>
        <taxon>Stramenopiles</taxon>
        <taxon>Ochrophyta</taxon>
        <taxon>Pelagophyceae</taxon>
        <taxon>Pelagomonadales</taxon>
        <taxon>Pelagomonadaceae</taxon>
        <taxon>Pelagomonas</taxon>
    </lineage>
</organism>
<dbReference type="Pfam" id="PF00248">
    <property type="entry name" value="Aldo_ket_red"/>
    <property type="match status" value="1"/>
</dbReference>
<dbReference type="Gene3D" id="3.20.20.100">
    <property type="entry name" value="NADP-dependent oxidoreductase domain"/>
    <property type="match status" value="1"/>
</dbReference>
<sequence>MGAGGSFFEKDEALEVPDAPDNIKALAARLSLAHGINEAILVHGLVALEPCVQRRLNRAITKPLDLACLRAFKAEMEGQAVAPDVEAALAQLPDGVKPKVEALLDSLHLCGGYLPRIGVGSAGLYKHFEEGERVHEIAYGYGMRMLDCAGPCPTMPGFDKAFARVAIAEQLSDKDLSDFVMVGHPDPFQMGVEPGNVRKSLEAHEAEMMPMKREGQPLIDVYAPLCCVRFSEKFEPGEIAFDEVWKECEALYREGKVRALGICNISAPQLERLLEFCEIRPAVYEAEAHILHHQQAIYDLCRREKIAFLAHTPLGQGSVLDQQSLGHDTLSPAQAALRFNLDRGVSVLPGAEKLSEIEEDQATPLGPAVARVQVPAAPSMLSMANINKLWKAMIAPNSDMEARDGHWYGKPSEVVRPVRKEVLAQNKAIIEQIHPIIKNLPRKESAATRRKVICEELAKLGDDEGRKLGAMKVIPADVFGARDSIPRRSCKDEGPTPQVDASELPEGAKILFFSQRWLTLTHPDDDQGTKRQAIVAAAEAYAKQEGVDLDKVYIWFDLACVEQDDLAELIRGVNALGLYITACDAFVSIDHPEYWSRAWCLVEQEFARCAGVKRYVISEGKLAPTDHEVTDPRDGNLTVEDDRAAIDVLCLVADDLRSRLYLSAVSQMFSEANLDEAMGKAWHNKDEVPDALRQNIIET</sequence>
<dbReference type="InterPro" id="IPR023210">
    <property type="entry name" value="NADP_OxRdtase_dom"/>
</dbReference>
<dbReference type="PANTHER" id="PTHR43827">
    <property type="entry name" value="2,5-DIKETO-D-GLUCONIC ACID REDUCTASE"/>
    <property type="match status" value="1"/>
</dbReference>
<dbReference type="InterPro" id="IPR036812">
    <property type="entry name" value="NAD(P)_OxRdtase_dom_sf"/>
</dbReference>
<dbReference type="Proteomes" id="UP000789595">
    <property type="component" value="Unassembled WGS sequence"/>
</dbReference>
<reference evidence="2" key="1">
    <citation type="submission" date="2021-01" db="EMBL/GenBank/DDBJ databases">
        <authorList>
            <person name="Corre E."/>
            <person name="Pelletier E."/>
            <person name="Niang G."/>
            <person name="Scheremetjew M."/>
            <person name="Finn R."/>
            <person name="Kale V."/>
            <person name="Holt S."/>
            <person name="Cochrane G."/>
            <person name="Meng A."/>
            <person name="Brown T."/>
            <person name="Cohen L."/>
        </authorList>
    </citation>
    <scope>NUCLEOTIDE SEQUENCE</scope>
    <source>
        <strain evidence="2">CCMP1756</strain>
    </source>
</reference>
<evidence type="ECO:0000313" key="3">
    <source>
        <dbReference type="EMBL" id="CAH0375762.1"/>
    </source>
</evidence>
<dbReference type="EMBL" id="HBIW01003623">
    <property type="protein sequence ID" value="CAE0687556.1"/>
    <property type="molecule type" value="Transcribed_RNA"/>
</dbReference>
<feature type="domain" description="NADP-dependent oxidoreductase" evidence="1">
    <location>
        <begin position="233"/>
        <end position="323"/>
    </location>
</feature>
<name>A0A7S3ZM30_9STRA</name>
<evidence type="ECO:0000313" key="2">
    <source>
        <dbReference type="EMBL" id="CAE0687556.1"/>
    </source>
</evidence>
<gene>
    <name evidence="2" type="ORF">PCAL00307_LOCUS2990</name>
    <name evidence="3" type="ORF">PECAL_5P03050</name>
</gene>
<dbReference type="EMBL" id="CAKKNE010000005">
    <property type="protein sequence ID" value="CAH0375762.1"/>
    <property type="molecule type" value="Genomic_DNA"/>
</dbReference>
<keyword evidence="4" id="KW-1185">Reference proteome</keyword>
<dbReference type="SUPFAM" id="SSF51430">
    <property type="entry name" value="NAD(P)-linked oxidoreductase"/>
    <property type="match status" value="1"/>
</dbReference>
<reference evidence="3" key="2">
    <citation type="submission" date="2021-11" db="EMBL/GenBank/DDBJ databases">
        <authorList>
            <consortium name="Genoscope - CEA"/>
            <person name="William W."/>
        </authorList>
    </citation>
    <scope>NUCLEOTIDE SEQUENCE</scope>
</reference>
<dbReference type="PANTHER" id="PTHR43827:SF8">
    <property type="entry name" value="ALDO_KETO REDUCTASE FAMILY PROTEIN"/>
    <property type="match status" value="1"/>
</dbReference>
<dbReference type="AlphaFoldDB" id="A0A7S3ZM30"/>
<evidence type="ECO:0000313" key="4">
    <source>
        <dbReference type="Proteomes" id="UP000789595"/>
    </source>
</evidence>
<accession>A0A7S3ZM30</accession>
<dbReference type="OrthoDB" id="416253at2759"/>
<proteinExistence type="predicted"/>
<evidence type="ECO:0000259" key="1">
    <source>
        <dbReference type="Pfam" id="PF00248"/>
    </source>
</evidence>